<name>A0AAW1JHM8_POPJA</name>
<reference evidence="2 3" key="1">
    <citation type="journal article" date="2024" name="BMC Genomics">
        <title>De novo assembly and annotation of Popillia japonica's genome with initial clues to its potential as an invasive pest.</title>
        <authorList>
            <person name="Cucini C."/>
            <person name="Boschi S."/>
            <person name="Funari R."/>
            <person name="Cardaioli E."/>
            <person name="Iannotti N."/>
            <person name="Marturano G."/>
            <person name="Paoli F."/>
            <person name="Bruttini M."/>
            <person name="Carapelli A."/>
            <person name="Frati F."/>
            <person name="Nardi F."/>
        </authorList>
    </citation>
    <scope>NUCLEOTIDE SEQUENCE [LARGE SCALE GENOMIC DNA]</scope>
    <source>
        <strain evidence="2">DMR45628</strain>
    </source>
</reference>
<dbReference type="EMBL" id="JASPKY010000380">
    <property type="protein sequence ID" value="KAK9702913.1"/>
    <property type="molecule type" value="Genomic_DNA"/>
</dbReference>
<evidence type="ECO:0000313" key="3">
    <source>
        <dbReference type="Proteomes" id="UP001458880"/>
    </source>
</evidence>
<organism evidence="2 3">
    <name type="scientific">Popillia japonica</name>
    <name type="common">Japanese beetle</name>
    <dbReference type="NCBI Taxonomy" id="7064"/>
    <lineage>
        <taxon>Eukaryota</taxon>
        <taxon>Metazoa</taxon>
        <taxon>Ecdysozoa</taxon>
        <taxon>Arthropoda</taxon>
        <taxon>Hexapoda</taxon>
        <taxon>Insecta</taxon>
        <taxon>Pterygota</taxon>
        <taxon>Neoptera</taxon>
        <taxon>Endopterygota</taxon>
        <taxon>Coleoptera</taxon>
        <taxon>Polyphaga</taxon>
        <taxon>Scarabaeiformia</taxon>
        <taxon>Scarabaeidae</taxon>
        <taxon>Rutelinae</taxon>
        <taxon>Popillia</taxon>
    </lineage>
</organism>
<dbReference type="AlphaFoldDB" id="A0AAW1JHM8"/>
<accession>A0AAW1JHM8</accession>
<proteinExistence type="predicted"/>
<feature type="compositionally biased region" description="Basic and acidic residues" evidence="1">
    <location>
        <begin position="35"/>
        <end position="56"/>
    </location>
</feature>
<evidence type="ECO:0000313" key="2">
    <source>
        <dbReference type="EMBL" id="KAK9702913.1"/>
    </source>
</evidence>
<keyword evidence="3" id="KW-1185">Reference proteome</keyword>
<dbReference type="Proteomes" id="UP001458880">
    <property type="component" value="Unassembled WGS sequence"/>
</dbReference>
<gene>
    <name evidence="2" type="ORF">QE152_g29648</name>
</gene>
<protein>
    <submittedName>
        <fullName evidence="2">Uncharacterized protein</fullName>
    </submittedName>
</protein>
<evidence type="ECO:0000256" key="1">
    <source>
        <dbReference type="SAM" id="MobiDB-lite"/>
    </source>
</evidence>
<sequence length="71" mass="7950">MTKYLADEQLANFSANVYSDIDGIECAGERDGDLSDALSEHNDHDTTCEFEVKSEDKADEDLGDDGRNRYE</sequence>
<comment type="caution">
    <text evidence="2">The sequence shown here is derived from an EMBL/GenBank/DDBJ whole genome shotgun (WGS) entry which is preliminary data.</text>
</comment>
<feature type="region of interest" description="Disordered" evidence="1">
    <location>
        <begin position="35"/>
        <end position="71"/>
    </location>
</feature>